<dbReference type="Proteomes" id="UP000189677">
    <property type="component" value="Chromosome"/>
</dbReference>
<dbReference type="InterPro" id="IPR036390">
    <property type="entry name" value="WH_DNA-bd_sf"/>
</dbReference>
<dbReference type="RefSeq" id="WP_078074386.1">
    <property type="nucleotide sequence ID" value="NZ_CP018047.1"/>
</dbReference>
<evidence type="ECO:0000313" key="5">
    <source>
        <dbReference type="EMBL" id="AQU65862.1"/>
    </source>
</evidence>
<evidence type="ECO:0000256" key="1">
    <source>
        <dbReference type="ARBA" id="ARBA00023015"/>
    </source>
</evidence>
<evidence type="ECO:0000256" key="3">
    <source>
        <dbReference type="ARBA" id="ARBA00023163"/>
    </source>
</evidence>
<dbReference type="InterPro" id="IPR051011">
    <property type="entry name" value="Metal_resp_trans_reg"/>
</dbReference>
<dbReference type="InterPro" id="IPR011991">
    <property type="entry name" value="ArsR-like_HTH"/>
</dbReference>
<keyword evidence="3" id="KW-0804">Transcription</keyword>
<reference evidence="5 6" key="1">
    <citation type="submission" date="2016-11" db="EMBL/GenBank/DDBJ databases">
        <title>Complete genome sequence of Streptomyces niveus SCSIO 3406.</title>
        <authorList>
            <person name="Zhu Q."/>
            <person name="Cheng W."/>
            <person name="Song Y."/>
            <person name="Li Q."/>
            <person name="Ju J."/>
        </authorList>
    </citation>
    <scope>NUCLEOTIDE SEQUENCE [LARGE SCALE GENOMIC DNA]</scope>
    <source>
        <strain evidence="5 6">SCSIO 3406</strain>
    </source>
</reference>
<dbReference type="InterPro" id="IPR001845">
    <property type="entry name" value="HTH_ArsR_DNA-bd_dom"/>
</dbReference>
<dbReference type="OrthoDB" id="3808065at2"/>
<keyword evidence="2" id="KW-0238">DNA-binding</keyword>
<dbReference type="SMART" id="SM00418">
    <property type="entry name" value="HTH_ARSR"/>
    <property type="match status" value="1"/>
</dbReference>
<sequence>MLRVDLRGRELNRLRVADGADALWEAALSLHLLQNQHVPPAFAPWRREVRSALERAGLSSAVRELMLLCPSAEYFPDFLTPGRGELDLDIGVDRLLSTPRRRLAADLTRLYARRRGPVPATVRRLSEGDVEALRWLGSTLRRYYSVAVAPYLPAIRAQAGADRSRRAEAALTGGAEGLVASYEEMPGWRCEEGILRTPYPVSRELHLYGQTLTLVPGFFCVGTPLALVDDELPPVLVHPLSPAPGWLVRHRQGEVTPPVAQLIGTSRARLLELLDRPMTTTGLAGALRMAPSTASRHASVLREAGLLTSHRHGNRMMHHRTQLGTALLDGPAP</sequence>
<dbReference type="GO" id="GO:0003700">
    <property type="term" value="F:DNA-binding transcription factor activity"/>
    <property type="evidence" value="ECO:0007669"/>
    <property type="project" value="InterPro"/>
</dbReference>
<evidence type="ECO:0000259" key="4">
    <source>
        <dbReference type="SMART" id="SM00418"/>
    </source>
</evidence>
<dbReference type="AlphaFoldDB" id="A0A1U9QNL5"/>
<gene>
    <name evidence="5" type="ORF">BBN63_06025</name>
</gene>
<keyword evidence="1" id="KW-0805">Transcription regulation</keyword>
<keyword evidence="6" id="KW-1185">Reference proteome</keyword>
<evidence type="ECO:0000256" key="2">
    <source>
        <dbReference type="ARBA" id="ARBA00023125"/>
    </source>
</evidence>
<dbReference type="Pfam" id="PF01022">
    <property type="entry name" value="HTH_5"/>
    <property type="match status" value="1"/>
</dbReference>
<dbReference type="PANTHER" id="PTHR43132">
    <property type="entry name" value="ARSENICAL RESISTANCE OPERON REPRESSOR ARSR-RELATED"/>
    <property type="match status" value="1"/>
</dbReference>
<dbReference type="CDD" id="cd00090">
    <property type="entry name" value="HTH_ARSR"/>
    <property type="match status" value="1"/>
</dbReference>
<name>A0A1U9QNL5_STRNV</name>
<proteinExistence type="predicted"/>
<protein>
    <submittedName>
        <fullName evidence="5">Transcriptional regulator</fullName>
    </submittedName>
</protein>
<feature type="domain" description="HTH arsR-type" evidence="4">
    <location>
        <begin position="261"/>
        <end position="329"/>
    </location>
</feature>
<dbReference type="EMBL" id="CP018047">
    <property type="protein sequence ID" value="AQU65862.1"/>
    <property type="molecule type" value="Genomic_DNA"/>
</dbReference>
<dbReference type="PANTHER" id="PTHR43132:SF6">
    <property type="entry name" value="HTH-TYPE TRANSCRIPTIONAL REPRESSOR CZRA"/>
    <property type="match status" value="1"/>
</dbReference>
<accession>A0A1U9QNL5</accession>
<evidence type="ECO:0000313" key="6">
    <source>
        <dbReference type="Proteomes" id="UP000189677"/>
    </source>
</evidence>
<dbReference type="InterPro" id="IPR036388">
    <property type="entry name" value="WH-like_DNA-bd_sf"/>
</dbReference>
<dbReference type="KEGG" id="snw:BBN63_06025"/>
<dbReference type="SUPFAM" id="SSF46785">
    <property type="entry name" value="Winged helix' DNA-binding domain"/>
    <property type="match status" value="1"/>
</dbReference>
<dbReference type="GO" id="GO:0003677">
    <property type="term" value="F:DNA binding"/>
    <property type="evidence" value="ECO:0007669"/>
    <property type="project" value="UniProtKB-KW"/>
</dbReference>
<dbReference type="Gene3D" id="1.10.10.10">
    <property type="entry name" value="Winged helix-like DNA-binding domain superfamily/Winged helix DNA-binding domain"/>
    <property type="match status" value="1"/>
</dbReference>
<organism evidence="5 6">
    <name type="scientific">Streptomyces niveus</name>
    <name type="common">Streptomyces spheroides</name>
    <dbReference type="NCBI Taxonomy" id="193462"/>
    <lineage>
        <taxon>Bacteria</taxon>
        <taxon>Bacillati</taxon>
        <taxon>Actinomycetota</taxon>
        <taxon>Actinomycetes</taxon>
        <taxon>Kitasatosporales</taxon>
        <taxon>Streptomycetaceae</taxon>
        <taxon>Streptomyces</taxon>
    </lineage>
</organism>